<feature type="compositionally biased region" description="Basic and acidic residues" evidence="1">
    <location>
        <begin position="928"/>
        <end position="945"/>
    </location>
</feature>
<feature type="compositionally biased region" description="Polar residues" evidence="1">
    <location>
        <begin position="112"/>
        <end position="143"/>
    </location>
</feature>
<dbReference type="Proteomes" id="UP000250266">
    <property type="component" value="Unassembled WGS sequence"/>
</dbReference>
<feature type="compositionally biased region" description="Basic residues" evidence="1">
    <location>
        <begin position="513"/>
        <end position="525"/>
    </location>
</feature>
<evidence type="ECO:0000313" key="3">
    <source>
        <dbReference type="Proteomes" id="UP000250266"/>
    </source>
</evidence>
<dbReference type="AlphaFoldDB" id="A0A8E2JFP1"/>
<proteinExistence type="predicted"/>
<feature type="compositionally biased region" description="Low complexity" evidence="1">
    <location>
        <begin position="365"/>
        <end position="375"/>
    </location>
</feature>
<gene>
    <name evidence="2" type="ORF">K432DRAFT_442840</name>
</gene>
<feature type="compositionally biased region" description="Polar residues" evidence="1">
    <location>
        <begin position="737"/>
        <end position="754"/>
    </location>
</feature>
<feature type="region of interest" description="Disordered" evidence="1">
    <location>
        <begin position="921"/>
        <end position="963"/>
    </location>
</feature>
<feature type="region of interest" description="Disordered" evidence="1">
    <location>
        <begin position="290"/>
        <end position="403"/>
    </location>
</feature>
<protein>
    <submittedName>
        <fullName evidence="2">Uncharacterized protein</fullName>
    </submittedName>
</protein>
<evidence type="ECO:0000313" key="2">
    <source>
        <dbReference type="EMBL" id="OCK80834.1"/>
    </source>
</evidence>
<feature type="compositionally biased region" description="Low complexity" evidence="1">
    <location>
        <begin position="312"/>
        <end position="329"/>
    </location>
</feature>
<feature type="region of interest" description="Disordered" evidence="1">
    <location>
        <begin position="494"/>
        <end position="555"/>
    </location>
</feature>
<name>A0A8E2JFP1_9PEZI</name>
<organism evidence="2 3">
    <name type="scientific">Lepidopterella palustris CBS 459.81</name>
    <dbReference type="NCBI Taxonomy" id="1314670"/>
    <lineage>
        <taxon>Eukaryota</taxon>
        <taxon>Fungi</taxon>
        <taxon>Dikarya</taxon>
        <taxon>Ascomycota</taxon>
        <taxon>Pezizomycotina</taxon>
        <taxon>Dothideomycetes</taxon>
        <taxon>Pleosporomycetidae</taxon>
        <taxon>Mytilinidiales</taxon>
        <taxon>Argynnaceae</taxon>
        <taxon>Lepidopterella</taxon>
    </lineage>
</organism>
<evidence type="ECO:0000256" key="1">
    <source>
        <dbReference type="SAM" id="MobiDB-lite"/>
    </source>
</evidence>
<reference evidence="2 3" key="1">
    <citation type="journal article" date="2016" name="Nat. Commun.">
        <title>Ectomycorrhizal ecology is imprinted in the genome of the dominant symbiotic fungus Cenococcum geophilum.</title>
        <authorList>
            <consortium name="DOE Joint Genome Institute"/>
            <person name="Peter M."/>
            <person name="Kohler A."/>
            <person name="Ohm R.A."/>
            <person name="Kuo A."/>
            <person name="Krutzmann J."/>
            <person name="Morin E."/>
            <person name="Arend M."/>
            <person name="Barry K.W."/>
            <person name="Binder M."/>
            <person name="Choi C."/>
            <person name="Clum A."/>
            <person name="Copeland A."/>
            <person name="Grisel N."/>
            <person name="Haridas S."/>
            <person name="Kipfer T."/>
            <person name="LaButti K."/>
            <person name="Lindquist E."/>
            <person name="Lipzen A."/>
            <person name="Maire R."/>
            <person name="Meier B."/>
            <person name="Mihaltcheva S."/>
            <person name="Molinier V."/>
            <person name="Murat C."/>
            <person name="Poggeler S."/>
            <person name="Quandt C.A."/>
            <person name="Sperisen C."/>
            <person name="Tritt A."/>
            <person name="Tisserant E."/>
            <person name="Crous P.W."/>
            <person name="Henrissat B."/>
            <person name="Nehls U."/>
            <person name="Egli S."/>
            <person name="Spatafora J.W."/>
            <person name="Grigoriev I.V."/>
            <person name="Martin F.M."/>
        </authorList>
    </citation>
    <scope>NUCLEOTIDE SEQUENCE [LARGE SCALE GENOMIC DNA]</scope>
    <source>
        <strain evidence="2 3">CBS 459.81</strain>
    </source>
</reference>
<feature type="region of interest" description="Disordered" evidence="1">
    <location>
        <begin position="261"/>
        <end position="280"/>
    </location>
</feature>
<sequence length="1064" mass="121442">MPPNAFWNNLEGALVHQSEERGGHTAYRWQYGYQGARRRFEFAIRVRDTQVIDFYSTRLAKYNRPNCSTNISRTLNRRMLKSTFPNSTAIIPAHGNHIQATSPVSTMPLVNEDTSPSGTSNEEQTCPISTSSPQSPLCVSTRHSVPPAKPSATPSDRVKSRKPLPEPQPSALEVHQDPSPTVTFSTTRFLRNMSIASAPNLLSPTPDRGTWWDKAWQQSKSSWYSCCSSTFLESTAQVSPSGRRHTAKLVLIKTWAVQQPQQELAPDTSQDQQPKSSLHSQASLYLQQQPETTTDDEHQHRCSGSSKCDGNASSPSSNHSAQRSSSTASRSKRRDHKEERKSTDSTRPIPNRAAQLIREVEEKSSLLPRSRCRPSGESLTCPLHYVQQPEGDTPRSRYPRPSSSAALEGLYYKSSSQLVSSRFSRSSKSGSSGQGCRRMLREGFRRVCRALSAISPRNCFTKDCRETEVRNHHHLDPDQRSVELTVLPTMPITEIQQTSFTRPQDMESVPPRPARRRLRRKKRRFDLRESQNCQDWSRCKPSWSPPEPGSRQASLERSLLQHHDRQPEQRYDYQQDDFGQDDMLQDSPQKDDSQQDCFQQNDIQQDHFYKGGSHQNDLQQEDIYQDAPPLHDIYQDDHQKHYLQQDPYQYNFLQDGFHQDGFHQDGFHQDGFHQDGFHQDGFHQDGFHQDDFPQYHLQLCPPSLRSNSQNSNLTDREVRFLRERSNPYFTYTEPCNPLSSKSQPRHSPSTSIYPSLTVLSNDKRSLPSSHNALGGYMQGGETPSYPSSTATTIFHHPNSLQLSSRLASFRFTKPYTPSDHPSFLRSLVELNNTDLLSVGTSTRTGTGTANNTSEPSLEDTVHAVNLVCAKNDIQRAQGLRYEALRTLYDSRNSGDGVWGPRLEEVEGLVLRANEIVREANRRARRMRDRGQEGRRWGDGTDKSWAEDEDEDVDADGQTNRSQEREKALEALQQRRRGQTTRFSHIYPSALPFLEGRPPRSVGMSEREMERVAEMELQATSTAKVEWRRRKKEMEVMDEGGWEEIVRRAKGQAESVREVRERRRG</sequence>
<feature type="region of interest" description="Disordered" evidence="1">
    <location>
        <begin position="107"/>
        <end position="181"/>
    </location>
</feature>
<keyword evidence="3" id="KW-1185">Reference proteome</keyword>
<dbReference type="EMBL" id="KV744943">
    <property type="protein sequence ID" value="OCK80834.1"/>
    <property type="molecule type" value="Genomic_DNA"/>
</dbReference>
<accession>A0A8E2JFP1</accession>
<feature type="region of interest" description="Disordered" evidence="1">
    <location>
        <begin position="732"/>
        <end position="754"/>
    </location>
</feature>